<reference evidence="2 4" key="1">
    <citation type="submission" date="2017-04" db="EMBL/GenBank/DDBJ databases">
        <title>Complete Genome Sequence of the Bacillus horikoshii 20a strain from Cuatro Cienegas, Coahuila, Mexico.</title>
        <authorList>
            <person name="Zarza E."/>
            <person name="Alcaraz L.D."/>
            <person name="Aguilar-Salinas B."/>
            <person name="Islas A."/>
            <person name="Olmedo-Alvarez G."/>
        </authorList>
    </citation>
    <scope>NUCLEOTIDE SEQUENCE [LARGE SCALE GENOMIC DNA]</scope>
    <source>
        <strain evidence="2 4">20a</strain>
    </source>
</reference>
<sequence>MSTKRINSHMEREKNRKAQKAAQPAYEVSVNDNSFKVTGVKSEKEAIDKLSKWSAFHNMVNKMKENDEEVNIEAKKIQG</sequence>
<dbReference type="EMBL" id="CP020880">
    <property type="protein sequence ID" value="ART75621.1"/>
    <property type="molecule type" value="Genomic_DNA"/>
</dbReference>
<gene>
    <name evidence="2" type="ORF">B4U37_06080</name>
    <name evidence="3" type="ORF">FZC75_05920</name>
</gene>
<evidence type="ECO:0000313" key="2">
    <source>
        <dbReference type="EMBL" id="ART75621.1"/>
    </source>
</evidence>
<name>A0A1Y0CK11_9BACI</name>
<dbReference type="GeneID" id="96737994"/>
<organism evidence="3 5">
    <name type="scientific">Sutcliffiella horikoshii</name>
    <dbReference type="NCBI Taxonomy" id="79883"/>
    <lineage>
        <taxon>Bacteria</taxon>
        <taxon>Bacillati</taxon>
        <taxon>Bacillota</taxon>
        <taxon>Bacilli</taxon>
        <taxon>Bacillales</taxon>
        <taxon>Bacillaceae</taxon>
        <taxon>Sutcliffiella</taxon>
    </lineage>
</organism>
<dbReference type="OrthoDB" id="2872095at2"/>
<evidence type="ECO:0000313" key="4">
    <source>
        <dbReference type="Proteomes" id="UP000195573"/>
    </source>
</evidence>
<evidence type="ECO:0000256" key="1">
    <source>
        <dbReference type="SAM" id="MobiDB-lite"/>
    </source>
</evidence>
<proteinExistence type="predicted"/>
<keyword evidence="4" id="KW-1185">Reference proteome</keyword>
<dbReference type="RefSeq" id="WP_088017507.1">
    <property type="nucleotide sequence ID" value="NZ_CP020880.1"/>
</dbReference>
<evidence type="ECO:0000313" key="3">
    <source>
        <dbReference type="EMBL" id="TYS73849.1"/>
    </source>
</evidence>
<evidence type="ECO:0000313" key="5">
    <source>
        <dbReference type="Proteomes" id="UP000324517"/>
    </source>
</evidence>
<feature type="region of interest" description="Disordered" evidence="1">
    <location>
        <begin position="1"/>
        <end position="25"/>
    </location>
</feature>
<protein>
    <submittedName>
        <fullName evidence="3">Uncharacterized protein</fullName>
    </submittedName>
</protein>
<accession>A0A1Y0CK11</accession>
<dbReference type="Proteomes" id="UP000195573">
    <property type="component" value="Chromosome"/>
</dbReference>
<dbReference type="EMBL" id="VTET01000002">
    <property type="protein sequence ID" value="TYS73849.1"/>
    <property type="molecule type" value="Genomic_DNA"/>
</dbReference>
<reference evidence="3 5" key="2">
    <citation type="submission" date="2019-08" db="EMBL/GenBank/DDBJ databases">
        <title>Bacillus genomes from the desert of Cuatro Cienegas, Coahuila.</title>
        <authorList>
            <person name="Olmedo-Alvarez G."/>
        </authorList>
    </citation>
    <scope>NUCLEOTIDE SEQUENCE [LARGE SCALE GENOMIC DNA]</scope>
    <source>
        <strain evidence="3 5">CH98b_3T</strain>
    </source>
</reference>
<dbReference type="KEGG" id="bhk:B4U37_06080"/>
<dbReference type="AlphaFoldDB" id="A0A1Y0CK11"/>
<dbReference type="Proteomes" id="UP000324517">
    <property type="component" value="Unassembled WGS sequence"/>
</dbReference>